<evidence type="ECO:0000256" key="1">
    <source>
        <dbReference type="SAM" id="SignalP"/>
    </source>
</evidence>
<protein>
    <submittedName>
        <fullName evidence="3">Mfa1 fimbrilin C-terminal domain-containing protein</fullName>
    </submittedName>
</protein>
<evidence type="ECO:0000313" key="3">
    <source>
        <dbReference type="EMBL" id="MBC5606387.1"/>
    </source>
</evidence>
<name>A0ABR7CF01_9BACE</name>
<gene>
    <name evidence="3" type="ORF">H8S67_17180</name>
</gene>
<evidence type="ECO:0000259" key="2">
    <source>
        <dbReference type="Pfam" id="PF15495"/>
    </source>
</evidence>
<keyword evidence="1" id="KW-0732">Signal</keyword>
<dbReference type="Gene3D" id="2.60.40.3690">
    <property type="match status" value="1"/>
</dbReference>
<dbReference type="Proteomes" id="UP000600600">
    <property type="component" value="Unassembled WGS sequence"/>
</dbReference>
<dbReference type="Gene3D" id="2.60.40.2580">
    <property type="match status" value="1"/>
</dbReference>
<dbReference type="Pfam" id="PF15495">
    <property type="entry name" value="Fimbrillin_C"/>
    <property type="match status" value="1"/>
</dbReference>
<evidence type="ECO:0000313" key="4">
    <source>
        <dbReference type="Proteomes" id="UP000600600"/>
    </source>
</evidence>
<comment type="caution">
    <text evidence="3">The sequence shown here is derived from an EMBL/GenBank/DDBJ whole genome shotgun (WGS) entry which is preliminary data.</text>
</comment>
<keyword evidence="4" id="KW-1185">Reference proteome</keyword>
<reference evidence="3 4" key="1">
    <citation type="submission" date="2020-08" db="EMBL/GenBank/DDBJ databases">
        <title>Genome public.</title>
        <authorList>
            <person name="Liu C."/>
            <person name="Sun Q."/>
        </authorList>
    </citation>
    <scope>NUCLEOTIDE SEQUENCE [LARGE SCALE GENOMIC DNA]</scope>
    <source>
        <strain evidence="3 4">M27</strain>
    </source>
</reference>
<organism evidence="3 4">
    <name type="scientific">Bacteroides difficilis</name>
    <dbReference type="NCBI Taxonomy" id="2763021"/>
    <lineage>
        <taxon>Bacteria</taxon>
        <taxon>Pseudomonadati</taxon>
        <taxon>Bacteroidota</taxon>
        <taxon>Bacteroidia</taxon>
        <taxon>Bacteroidales</taxon>
        <taxon>Bacteroidaceae</taxon>
        <taxon>Bacteroides</taxon>
    </lineage>
</organism>
<sequence>MKLSNLFWGLLGVMVFSACSSDEIMPETNGPEFDGQSRFLSVRIANPAAIRTRAETNPGNQDGDLFEEGLANENEVKSIRFYFFKADGSACPVRREGKNYYDYSLEGKDLGSTESEMPNIEEKVDAVLVIETDKDDNVDGLKSMVAVLNGGVGTNCFLGDANKSLSQLRDEIALSGSADDGFLMTSSVFGSKSFCCEVEVTADKLKTKPEAATEDPVNIYVERVWAKARLYTAWKEGVSSKTVTLEEDGVAKEYVAVPLKTAKDSDTNITVGEGEDAKVVYAIFTGWDVTGTADKTYLFKKVDSDWNLGWTWNMSALYRSYWAQTPANITLGYLSYNEIAKKVGTIGVENGNSTSYDGHNAYCLENAADNIDGTKSTYVSADALSNRTQALIAARLVTVDENNKATFVSLAEWGGTQYTEAGALTAMLGIVNTQIYTKEEDGENEKLVSISKDMVKFVSGIDAGVADNSSEDSKRYLSYLQLDEETAKDVTFYKANGEAYTTHDDVNKILANKNSIGARIWSSGKTYYYTDIKHEESAEETKGKFGVVRNHIYDIAITSVAGLGTPVLNPDEKIVPQHPKNDDTYLAAQINILSWRVVKQNVDLEW</sequence>
<dbReference type="PROSITE" id="PS51257">
    <property type="entry name" value="PROKAR_LIPOPROTEIN"/>
    <property type="match status" value="1"/>
</dbReference>
<accession>A0ABR7CF01</accession>
<dbReference type="RefSeq" id="WP_186968146.1">
    <property type="nucleotide sequence ID" value="NZ_JACOOE010000009.1"/>
</dbReference>
<feature type="signal peptide" evidence="1">
    <location>
        <begin position="1"/>
        <end position="20"/>
    </location>
</feature>
<feature type="chain" id="PRO_5046264633" evidence="1">
    <location>
        <begin position="21"/>
        <end position="606"/>
    </location>
</feature>
<dbReference type="InterPro" id="IPR029140">
    <property type="entry name" value="Mfa1_C"/>
</dbReference>
<proteinExistence type="predicted"/>
<feature type="domain" description="Minor fimbrium subunit Mfa1 C-terminal" evidence="2">
    <location>
        <begin position="521"/>
        <end position="601"/>
    </location>
</feature>
<dbReference type="EMBL" id="JACOOE010000009">
    <property type="protein sequence ID" value="MBC5606387.1"/>
    <property type="molecule type" value="Genomic_DNA"/>
</dbReference>